<evidence type="ECO:0000259" key="17">
    <source>
        <dbReference type="Pfam" id="PF22461"/>
    </source>
</evidence>
<evidence type="ECO:0000256" key="12">
    <source>
        <dbReference type="ARBA" id="ARBA00023139"/>
    </source>
</evidence>
<dbReference type="InterPro" id="IPR049712">
    <property type="entry name" value="Poly_export"/>
</dbReference>
<dbReference type="Gene3D" id="3.10.560.10">
    <property type="entry name" value="Outer membrane lipoprotein wza domain like"/>
    <property type="match status" value="2"/>
</dbReference>
<keyword evidence="3" id="KW-0813">Transport</keyword>
<organism evidence="18">
    <name type="scientific">marine metagenome</name>
    <dbReference type="NCBI Taxonomy" id="408172"/>
    <lineage>
        <taxon>unclassified sequences</taxon>
        <taxon>metagenomes</taxon>
        <taxon>ecological metagenomes</taxon>
    </lineage>
</organism>
<dbReference type="GO" id="GO:0015288">
    <property type="term" value="F:porin activity"/>
    <property type="evidence" value="ECO:0007669"/>
    <property type="project" value="UniProtKB-KW"/>
</dbReference>
<evidence type="ECO:0000256" key="9">
    <source>
        <dbReference type="ARBA" id="ARBA00023065"/>
    </source>
</evidence>
<feature type="non-terminal residue" evidence="18">
    <location>
        <position position="289"/>
    </location>
</feature>
<keyword evidence="6" id="KW-0812">Transmembrane</keyword>
<reference evidence="18" key="1">
    <citation type="submission" date="2018-05" db="EMBL/GenBank/DDBJ databases">
        <authorList>
            <person name="Lanie J.A."/>
            <person name="Ng W.-L."/>
            <person name="Kazmierczak K.M."/>
            <person name="Andrzejewski T.M."/>
            <person name="Davidsen T.M."/>
            <person name="Wayne K.J."/>
            <person name="Tettelin H."/>
            <person name="Glass J.I."/>
            <person name="Rusch D."/>
            <person name="Podicherti R."/>
            <person name="Tsui H.-C.T."/>
            <person name="Winkler M.E."/>
        </authorList>
    </citation>
    <scope>NUCLEOTIDE SEQUENCE</scope>
</reference>
<dbReference type="InterPro" id="IPR003715">
    <property type="entry name" value="Poly_export_N"/>
</dbReference>
<keyword evidence="11" id="KW-0472">Membrane</keyword>
<dbReference type="GO" id="GO:0009279">
    <property type="term" value="C:cell outer membrane"/>
    <property type="evidence" value="ECO:0007669"/>
    <property type="project" value="UniProtKB-SubCell"/>
</dbReference>
<gene>
    <name evidence="18" type="ORF">METZ01_LOCUS172959</name>
</gene>
<keyword evidence="8" id="KW-0625">Polysaccharide transport</keyword>
<keyword evidence="9" id="KW-0406">Ion transport</keyword>
<dbReference type="PANTHER" id="PTHR33619">
    <property type="entry name" value="POLYSACCHARIDE EXPORT PROTEIN GFCE-RELATED"/>
    <property type="match status" value="1"/>
</dbReference>
<evidence type="ECO:0000313" key="18">
    <source>
        <dbReference type="EMBL" id="SVB20105.1"/>
    </source>
</evidence>
<keyword evidence="14" id="KW-0449">Lipoprotein</keyword>
<protein>
    <recommendedName>
        <fullName evidence="19">Soluble ligand binding domain-containing protein</fullName>
    </recommendedName>
</protein>
<dbReference type="GO" id="GO:0006811">
    <property type="term" value="P:monoatomic ion transport"/>
    <property type="evidence" value="ECO:0007669"/>
    <property type="project" value="UniProtKB-KW"/>
</dbReference>
<keyword evidence="12" id="KW-0564">Palmitate</keyword>
<evidence type="ECO:0000256" key="1">
    <source>
        <dbReference type="ARBA" id="ARBA00004571"/>
    </source>
</evidence>
<evidence type="ECO:0000256" key="4">
    <source>
        <dbReference type="ARBA" id="ARBA00022452"/>
    </source>
</evidence>
<dbReference type="InterPro" id="IPR019554">
    <property type="entry name" value="Soluble_ligand-bd"/>
</dbReference>
<sequence length="289" mass="31957">MYRKLAILISIISIINFGYNQNNNSGIHVDPGDEIIRVVNLSEKFTVETQIDPDQYVLGPSDKIGLNIIGSENKTFILTVTPTGELLIPQIGTIHVSGTTVTQTRLDIDDFVKNNAFTNARVELVLLNIRTFKIQTIGAVNNPGFITVTSIDRLDNIIAKAGGFHKFANEDSVIMRRNGNDEILSVQLFNKTGVLIENPVIREGDIIIIPYENQYIHMIDQYITAKQTSVIVTGFVMKPGSHNYSPGYTVMEYIGFAGGVSDIGSLKKVEIYRNAKVILPDITDIIMPG</sequence>
<dbReference type="Pfam" id="PF02563">
    <property type="entry name" value="Poly_export"/>
    <property type="match status" value="1"/>
</dbReference>
<evidence type="ECO:0008006" key="19">
    <source>
        <dbReference type="Google" id="ProtNLM"/>
    </source>
</evidence>
<dbReference type="PANTHER" id="PTHR33619:SF3">
    <property type="entry name" value="POLYSACCHARIDE EXPORT PROTEIN GFCE-RELATED"/>
    <property type="match status" value="1"/>
</dbReference>
<dbReference type="Pfam" id="PF10531">
    <property type="entry name" value="SLBB"/>
    <property type="match status" value="1"/>
</dbReference>
<dbReference type="GO" id="GO:0015159">
    <property type="term" value="F:polysaccharide transmembrane transporter activity"/>
    <property type="evidence" value="ECO:0007669"/>
    <property type="project" value="InterPro"/>
</dbReference>
<dbReference type="InterPro" id="IPR054765">
    <property type="entry name" value="SLBB_dom"/>
</dbReference>
<comment type="similarity">
    <text evidence="2">Belongs to the BexD/CtrA/VexA family.</text>
</comment>
<dbReference type="EMBL" id="UINC01032440">
    <property type="protein sequence ID" value="SVB20105.1"/>
    <property type="molecule type" value="Genomic_DNA"/>
</dbReference>
<accession>A0A382C1Z8</accession>
<evidence type="ECO:0000259" key="15">
    <source>
        <dbReference type="Pfam" id="PF02563"/>
    </source>
</evidence>
<evidence type="ECO:0000256" key="6">
    <source>
        <dbReference type="ARBA" id="ARBA00022692"/>
    </source>
</evidence>
<keyword evidence="4" id="KW-1134">Transmembrane beta strand</keyword>
<evidence type="ECO:0000256" key="14">
    <source>
        <dbReference type="ARBA" id="ARBA00023288"/>
    </source>
</evidence>
<feature type="domain" description="SLBB" evidence="17">
    <location>
        <begin position="135"/>
        <end position="209"/>
    </location>
</feature>
<evidence type="ECO:0000259" key="16">
    <source>
        <dbReference type="Pfam" id="PF10531"/>
    </source>
</evidence>
<dbReference type="AlphaFoldDB" id="A0A382C1Z8"/>
<keyword evidence="13" id="KW-0998">Cell outer membrane</keyword>
<evidence type="ECO:0000256" key="8">
    <source>
        <dbReference type="ARBA" id="ARBA00023047"/>
    </source>
</evidence>
<feature type="domain" description="Polysaccharide export protein N-terminal" evidence="15">
    <location>
        <begin position="53"/>
        <end position="123"/>
    </location>
</feature>
<evidence type="ECO:0000256" key="13">
    <source>
        <dbReference type="ARBA" id="ARBA00023237"/>
    </source>
</evidence>
<dbReference type="Pfam" id="PF22461">
    <property type="entry name" value="SLBB_2"/>
    <property type="match status" value="1"/>
</dbReference>
<keyword evidence="10" id="KW-0626">Porin</keyword>
<evidence type="ECO:0000256" key="3">
    <source>
        <dbReference type="ARBA" id="ARBA00022448"/>
    </source>
</evidence>
<comment type="subcellular location">
    <subcellularLocation>
        <location evidence="1">Cell outer membrane</location>
        <topology evidence="1">Multi-pass membrane protein</topology>
    </subcellularLocation>
</comment>
<evidence type="ECO:0000256" key="2">
    <source>
        <dbReference type="ARBA" id="ARBA00009450"/>
    </source>
</evidence>
<evidence type="ECO:0000256" key="7">
    <source>
        <dbReference type="ARBA" id="ARBA00022729"/>
    </source>
</evidence>
<feature type="domain" description="Soluble ligand binding" evidence="16">
    <location>
        <begin position="230"/>
        <end position="274"/>
    </location>
</feature>
<proteinExistence type="inferred from homology"/>
<evidence type="ECO:0000256" key="11">
    <source>
        <dbReference type="ARBA" id="ARBA00023136"/>
    </source>
</evidence>
<dbReference type="GO" id="GO:0046930">
    <property type="term" value="C:pore complex"/>
    <property type="evidence" value="ECO:0007669"/>
    <property type="project" value="UniProtKB-KW"/>
</dbReference>
<keyword evidence="5" id="KW-0762">Sugar transport</keyword>
<feature type="non-terminal residue" evidence="18">
    <location>
        <position position="1"/>
    </location>
</feature>
<keyword evidence="7" id="KW-0732">Signal</keyword>
<evidence type="ECO:0000256" key="5">
    <source>
        <dbReference type="ARBA" id="ARBA00022597"/>
    </source>
</evidence>
<name>A0A382C1Z8_9ZZZZ</name>
<evidence type="ECO:0000256" key="10">
    <source>
        <dbReference type="ARBA" id="ARBA00023114"/>
    </source>
</evidence>